<dbReference type="InterPro" id="IPR026444">
    <property type="entry name" value="Secre_tail"/>
</dbReference>
<dbReference type="RefSeq" id="WP_249992798.1">
    <property type="nucleotide sequence ID" value="NZ_CP116221.1"/>
</dbReference>
<dbReference type="Pfam" id="PF14312">
    <property type="entry name" value="FG-GAP_2"/>
    <property type="match status" value="2"/>
</dbReference>
<feature type="chain" id="PRO_5045662150" evidence="2">
    <location>
        <begin position="22"/>
        <end position="483"/>
    </location>
</feature>
<evidence type="ECO:0000256" key="1">
    <source>
        <dbReference type="ARBA" id="ARBA00022729"/>
    </source>
</evidence>
<dbReference type="InterPro" id="IPR011043">
    <property type="entry name" value="Gal_Oxase/kelch_b-propeller"/>
</dbReference>
<evidence type="ECO:0000259" key="3">
    <source>
        <dbReference type="Pfam" id="PF18962"/>
    </source>
</evidence>
<feature type="domain" description="Secretion system C-terminal sorting" evidence="3">
    <location>
        <begin position="415"/>
        <end position="482"/>
    </location>
</feature>
<proteinExistence type="predicted"/>
<reference evidence="4 5" key="1">
    <citation type="submission" date="2023-01" db="EMBL/GenBank/DDBJ databases">
        <title>Psychroserpens ponticola sp. nov., isolated from seawater.</title>
        <authorList>
            <person name="Kristyanto S."/>
            <person name="Jung J."/>
            <person name="Kim J.M."/>
            <person name="Jeon C.O."/>
        </authorList>
    </citation>
    <scope>NUCLEOTIDE SEQUENCE [LARGE SCALE GENOMIC DNA]</scope>
    <source>
        <strain evidence="4 5">MSW6</strain>
    </source>
</reference>
<protein>
    <submittedName>
        <fullName evidence="4">T9SS type A sorting domain-containing protein</fullName>
    </submittedName>
</protein>
<keyword evidence="5" id="KW-1185">Reference proteome</keyword>
<organism evidence="4 5">
    <name type="scientific">Psychroserpens ponticola</name>
    <dbReference type="NCBI Taxonomy" id="2932268"/>
    <lineage>
        <taxon>Bacteria</taxon>
        <taxon>Pseudomonadati</taxon>
        <taxon>Bacteroidota</taxon>
        <taxon>Flavobacteriia</taxon>
        <taxon>Flavobacteriales</taxon>
        <taxon>Flavobacteriaceae</taxon>
        <taxon>Psychroserpens</taxon>
    </lineage>
</organism>
<dbReference type="Proteomes" id="UP001202717">
    <property type="component" value="Chromosome"/>
</dbReference>
<dbReference type="PANTHER" id="PTHR36220:SF1">
    <property type="entry name" value="GAMMA TUBULIN COMPLEX COMPONENT C-TERMINAL DOMAIN-CONTAINING PROTEIN"/>
    <property type="match status" value="1"/>
</dbReference>
<sequence>MKKITLLFIVIPFLCFCQVQIGNDINGTNITDRFGISVSISLDGSIVAIGSDFSDENGFNSGSVKVYTNINSNWEQLGNTISGEAEFDGSGIVTTLSSDGTTVAISAFGNDGNGDRAGHVRIFKFQNNSWIQLGSDIDGENELDFFGRSTSLSSNGNIVAISSADNDTNGENTGHVKIFQYQGNNWTQLGNTINGTADYQRFGESISLSSDGTILAVGATGNSNKTSIYEFENNNWIQLGNDIVNETLFDQSGQCVSLSSNGQIIAVGAPLNNDNGNDSGYVRVFEYLNNEWQQLGDDINGEASNDYSGWSLSLSSDGTTVAIGAHLNDGSEPDAGHVRVYNFENNSWTQVGIDIDGEASEDNFGTSVSLSGDGTTLAVGALNNDANGTDSGHVRIFDLSDPLSIDEFQNSMFQLYPNPTKNQFTIQLNNTSILKEINIYNTLGQVVLTSENTVIDTSTLASGSYIVEIQTTEGKASKKLIID</sequence>
<dbReference type="EMBL" id="CP116221">
    <property type="protein sequence ID" value="WCO01686.1"/>
    <property type="molecule type" value="Genomic_DNA"/>
</dbReference>
<dbReference type="NCBIfam" id="TIGR04183">
    <property type="entry name" value="Por_Secre_tail"/>
    <property type="match status" value="1"/>
</dbReference>
<feature type="signal peptide" evidence="2">
    <location>
        <begin position="1"/>
        <end position="21"/>
    </location>
</feature>
<dbReference type="InterPro" id="IPR037293">
    <property type="entry name" value="Gal_Oxidase_central_sf"/>
</dbReference>
<dbReference type="InterPro" id="IPR013517">
    <property type="entry name" value="FG-GAP"/>
</dbReference>
<evidence type="ECO:0000313" key="5">
    <source>
        <dbReference type="Proteomes" id="UP001202717"/>
    </source>
</evidence>
<keyword evidence="1 2" id="KW-0732">Signal</keyword>
<accession>A0ABY7RYC1</accession>
<evidence type="ECO:0000313" key="4">
    <source>
        <dbReference type="EMBL" id="WCO01686.1"/>
    </source>
</evidence>
<name>A0ABY7RYC1_9FLAO</name>
<evidence type="ECO:0000256" key="2">
    <source>
        <dbReference type="SAM" id="SignalP"/>
    </source>
</evidence>
<gene>
    <name evidence="4" type="ORF">MUN68_016690</name>
</gene>
<dbReference type="Pfam" id="PF18962">
    <property type="entry name" value="Por_Secre_tail"/>
    <property type="match status" value="1"/>
</dbReference>
<dbReference type="PANTHER" id="PTHR36220">
    <property type="entry name" value="UNNAMED PRODUCT"/>
    <property type="match status" value="1"/>
</dbReference>
<dbReference type="Gene3D" id="2.130.10.80">
    <property type="entry name" value="Galactose oxidase/kelch, beta-propeller"/>
    <property type="match status" value="1"/>
</dbReference>
<dbReference type="SUPFAM" id="SSF50965">
    <property type="entry name" value="Galactose oxidase, central domain"/>
    <property type="match status" value="2"/>
</dbReference>